<protein>
    <recommendedName>
        <fullName evidence="1">DUF7380 domain-containing protein</fullName>
    </recommendedName>
</protein>
<comment type="caution">
    <text evidence="2">The sequence shown here is derived from an EMBL/GenBank/DDBJ whole genome shotgun (WGS) entry which is preliminary data.</text>
</comment>
<evidence type="ECO:0000313" key="2">
    <source>
        <dbReference type="EMBL" id="HAE6088800.1"/>
    </source>
</evidence>
<sequence>MNDIFVLTREELETLDYSVFMHIPVTFHAHKIKKYLDGIAESSENPKEKKLASLFGMLYSFNLQVVNNTPSFEPQMIWGNKRSILPEDFDEQVNDCLLYVSQKITNPFLLSRIYDVVWCNNRKNKDVAIKAIDSYAEM</sequence>
<organism evidence="2">
    <name type="scientific">Salmonella infantis</name>
    <dbReference type="NCBI Taxonomy" id="595"/>
    <lineage>
        <taxon>Bacteria</taxon>
        <taxon>Pseudomonadati</taxon>
        <taxon>Pseudomonadota</taxon>
        <taxon>Gammaproteobacteria</taxon>
        <taxon>Enterobacterales</taxon>
        <taxon>Enterobacteriaceae</taxon>
        <taxon>Salmonella</taxon>
    </lineage>
</organism>
<dbReference type="InterPro" id="IPR055804">
    <property type="entry name" value="DUF7380"/>
</dbReference>
<dbReference type="AlphaFoldDB" id="A0A733ZIP4"/>
<evidence type="ECO:0000259" key="1">
    <source>
        <dbReference type="Pfam" id="PF24098"/>
    </source>
</evidence>
<gene>
    <name evidence="2" type="ORF">G4J38_004624</name>
</gene>
<reference evidence="2" key="2">
    <citation type="submission" date="2018-07" db="EMBL/GenBank/DDBJ databases">
        <authorList>
            <consortium name="NCBI Pathogen Detection Project"/>
        </authorList>
    </citation>
    <scope>NUCLEOTIDE SEQUENCE</scope>
    <source>
        <strain evidence="2">Salmonella enterica</strain>
    </source>
</reference>
<name>A0A733ZIP4_SALIN</name>
<proteinExistence type="predicted"/>
<feature type="domain" description="DUF7380" evidence="1">
    <location>
        <begin position="4"/>
        <end position="137"/>
    </location>
</feature>
<dbReference type="Pfam" id="PF24098">
    <property type="entry name" value="DUF7380"/>
    <property type="match status" value="1"/>
</dbReference>
<dbReference type="EMBL" id="DAASLZ010000064">
    <property type="protein sequence ID" value="HAE6088800.1"/>
    <property type="molecule type" value="Genomic_DNA"/>
</dbReference>
<reference evidence="2" key="1">
    <citation type="journal article" date="2018" name="Genome Biol.">
        <title>SKESA: strategic k-mer extension for scrupulous assemblies.</title>
        <authorList>
            <person name="Souvorov A."/>
            <person name="Agarwala R."/>
            <person name="Lipman D.J."/>
        </authorList>
    </citation>
    <scope>NUCLEOTIDE SEQUENCE</scope>
    <source>
        <strain evidence="2">Salmonella enterica</strain>
    </source>
</reference>
<feature type="non-terminal residue" evidence="2">
    <location>
        <position position="138"/>
    </location>
</feature>
<accession>A0A733ZIP4</accession>